<dbReference type="Gene3D" id="3.40.50.150">
    <property type="entry name" value="Vaccinia Virus protein VP39"/>
    <property type="match status" value="1"/>
</dbReference>
<dbReference type="AlphaFoldDB" id="A0A2X0KD55"/>
<protein>
    <submittedName>
        <fullName evidence="6">SAM-dependent methyltransferase</fullName>
    </submittedName>
</protein>
<dbReference type="PROSITE" id="PS51683">
    <property type="entry name" value="SAM_OMT_II"/>
    <property type="match status" value="1"/>
</dbReference>
<dbReference type="PANTHER" id="PTHR43712">
    <property type="entry name" value="PUTATIVE (AFU_ORTHOLOGUE AFUA_4G14580)-RELATED"/>
    <property type="match status" value="1"/>
</dbReference>
<name>A0A2X0KD55_9ACTN</name>
<dbReference type="Pfam" id="PF00891">
    <property type="entry name" value="Methyltransf_2"/>
    <property type="match status" value="1"/>
</dbReference>
<dbReference type="GO" id="GO:0046983">
    <property type="term" value="F:protein dimerization activity"/>
    <property type="evidence" value="ECO:0007669"/>
    <property type="project" value="InterPro"/>
</dbReference>
<evidence type="ECO:0000256" key="1">
    <source>
        <dbReference type="ARBA" id="ARBA00022603"/>
    </source>
</evidence>
<evidence type="ECO:0000256" key="3">
    <source>
        <dbReference type="ARBA" id="ARBA00022691"/>
    </source>
</evidence>
<evidence type="ECO:0000313" key="7">
    <source>
        <dbReference type="Proteomes" id="UP000248889"/>
    </source>
</evidence>
<reference evidence="6 7" key="1">
    <citation type="submission" date="2018-06" db="EMBL/GenBank/DDBJ databases">
        <title>Streptacidiphilus pinicola sp. nov., isolated from pine grove soil.</title>
        <authorList>
            <person name="Roh S.G."/>
            <person name="Park S."/>
            <person name="Kim M.-K."/>
            <person name="Yun B.-R."/>
            <person name="Park J."/>
            <person name="Kim M.J."/>
            <person name="Kim Y.S."/>
            <person name="Kim S.B."/>
        </authorList>
    </citation>
    <scope>NUCLEOTIDE SEQUENCE [LARGE SCALE GENOMIC DNA]</scope>
    <source>
        <strain evidence="6 7">MMS16-CNU450</strain>
    </source>
</reference>
<keyword evidence="3" id="KW-0949">S-adenosyl-L-methionine</keyword>
<dbReference type="SUPFAM" id="SSF46785">
    <property type="entry name" value="Winged helix' DNA-binding domain"/>
    <property type="match status" value="1"/>
</dbReference>
<accession>A0A2X0KD55</accession>
<evidence type="ECO:0000259" key="5">
    <source>
        <dbReference type="Pfam" id="PF08100"/>
    </source>
</evidence>
<keyword evidence="7" id="KW-1185">Reference proteome</keyword>
<dbReference type="InterPro" id="IPR029063">
    <property type="entry name" value="SAM-dependent_MTases_sf"/>
</dbReference>
<organism evidence="6 7">
    <name type="scientific">Streptacidiphilus pinicola</name>
    <dbReference type="NCBI Taxonomy" id="2219663"/>
    <lineage>
        <taxon>Bacteria</taxon>
        <taxon>Bacillati</taxon>
        <taxon>Actinomycetota</taxon>
        <taxon>Actinomycetes</taxon>
        <taxon>Kitasatosporales</taxon>
        <taxon>Streptomycetaceae</taxon>
        <taxon>Streptacidiphilus</taxon>
    </lineage>
</organism>
<dbReference type="Pfam" id="PF08100">
    <property type="entry name" value="Dimerisation"/>
    <property type="match status" value="1"/>
</dbReference>
<dbReference type="SUPFAM" id="SSF53335">
    <property type="entry name" value="S-adenosyl-L-methionine-dependent methyltransferases"/>
    <property type="match status" value="1"/>
</dbReference>
<dbReference type="OrthoDB" id="582216at2"/>
<dbReference type="GO" id="GO:0008171">
    <property type="term" value="F:O-methyltransferase activity"/>
    <property type="evidence" value="ECO:0007669"/>
    <property type="project" value="InterPro"/>
</dbReference>
<dbReference type="GO" id="GO:0032259">
    <property type="term" value="P:methylation"/>
    <property type="evidence" value="ECO:0007669"/>
    <property type="project" value="UniProtKB-KW"/>
</dbReference>
<evidence type="ECO:0000313" key="6">
    <source>
        <dbReference type="EMBL" id="RAG85139.1"/>
    </source>
</evidence>
<gene>
    <name evidence="6" type="ORF">DN069_13475</name>
</gene>
<evidence type="ECO:0000256" key="2">
    <source>
        <dbReference type="ARBA" id="ARBA00022679"/>
    </source>
</evidence>
<feature type="domain" description="O-methyltransferase C-terminal" evidence="4">
    <location>
        <begin position="155"/>
        <end position="303"/>
    </location>
</feature>
<sequence length="321" mass="34447">MQITTGNWAQSILATSAIHSLFNHLEAGADTPEQVAKAAELSQRGTQALLDGLVGLGLVETRGGRYHNTPEAAAFLVEGKPGYLGGFAKVIFADMPIRADLPQVARTGVPVTPERADLPENPFWEQLVPAIAPLSVPSALAAAQRLGLAEAGPISILDVGGGSGIYSSVWLGMNPQARSTQLDWANVNRIAHRLVAEHGVADRFHTVDGDFHTTDFGTDLYDVAVYSHIAHQESPADNRAVFAKFRQALKPGGTLVVNDFVVEDDRSGPPFPLIFHTTMLLQTTQGSTWTRSDYHAWLSAAGFTDIQFHPTPSPATIVLAR</sequence>
<dbReference type="Proteomes" id="UP000248889">
    <property type="component" value="Unassembled WGS sequence"/>
</dbReference>
<evidence type="ECO:0000259" key="4">
    <source>
        <dbReference type="Pfam" id="PF00891"/>
    </source>
</evidence>
<dbReference type="InterPro" id="IPR036390">
    <property type="entry name" value="WH_DNA-bd_sf"/>
</dbReference>
<keyword evidence="1 6" id="KW-0489">Methyltransferase</keyword>
<keyword evidence="2 6" id="KW-0808">Transferase</keyword>
<dbReference type="InterPro" id="IPR001077">
    <property type="entry name" value="COMT_C"/>
</dbReference>
<dbReference type="InterPro" id="IPR012967">
    <property type="entry name" value="COMT_dimerisation"/>
</dbReference>
<feature type="domain" description="O-methyltransferase dimerisation" evidence="5">
    <location>
        <begin position="2"/>
        <end position="77"/>
    </location>
</feature>
<comment type="caution">
    <text evidence="6">The sequence shown here is derived from an EMBL/GenBank/DDBJ whole genome shotgun (WGS) entry which is preliminary data.</text>
</comment>
<dbReference type="EMBL" id="QKYN01000051">
    <property type="protein sequence ID" value="RAG85139.1"/>
    <property type="molecule type" value="Genomic_DNA"/>
</dbReference>
<dbReference type="InterPro" id="IPR016461">
    <property type="entry name" value="COMT-like"/>
</dbReference>
<proteinExistence type="predicted"/>
<dbReference type="Gene3D" id="1.10.10.10">
    <property type="entry name" value="Winged helix-like DNA-binding domain superfamily/Winged helix DNA-binding domain"/>
    <property type="match status" value="1"/>
</dbReference>
<dbReference type="InterPro" id="IPR036388">
    <property type="entry name" value="WH-like_DNA-bd_sf"/>
</dbReference>
<dbReference type="CDD" id="cd02440">
    <property type="entry name" value="AdoMet_MTases"/>
    <property type="match status" value="1"/>
</dbReference>
<dbReference type="PANTHER" id="PTHR43712:SF2">
    <property type="entry name" value="O-METHYLTRANSFERASE CICE"/>
    <property type="match status" value="1"/>
</dbReference>